<dbReference type="GO" id="GO:0004787">
    <property type="term" value="F:thiamine diphosphate phosphatase activity"/>
    <property type="evidence" value="ECO:0007669"/>
    <property type="project" value="InterPro"/>
</dbReference>
<evidence type="ECO:0000313" key="6">
    <source>
        <dbReference type="EMBL" id="PCI76168.1"/>
    </source>
</evidence>
<proteinExistence type="inferred from homology"/>
<keyword evidence="4 6" id="KW-0378">Hydrolase</keyword>
<dbReference type="InterPro" id="IPR033713">
    <property type="entry name" value="NudJ"/>
</dbReference>
<dbReference type="AlphaFoldDB" id="A0A2A4X0J9"/>
<comment type="subunit">
    <text evidence="2 4">Monomer.</text>
</comment>
<sequence length="152" mass="17395">MHQLPHITVATIVERAGKFLMVKENSGGRLVYNQPAGHVEARESLLDAAIRETLEETAWRVNLEQLLGIYQYTSPDNGITYIRHCFIAKAIEPRTKRNLDEDITEAVWVSFEELEQRESQMRSPLVLEVIRDYLKGISYPLSLIVVPDTEIS</sequence>
<protein>
    <recommendedName>
        <fullName evidence="3 4">Phosphatase NudJ</fullName>
        <ecNumber evidence="4">3.6.1.-</ecNumber>
    </recommendedName>
</protein>
<dbReference type="PANTHER" id="PTHR43222">
    <property type="entry name" value="NUDIX HYDROLASE 23"/>
    <property type="match status" value="1"/>
</dbReference>
<gene>
    <name evidence="4" type="primary">nudJ</name>
    <name evidence="6" type="ORF">COB20_11305</name>
</gene>
<accession>A0A2A4X0J9</accession>
<comment type="caution">
    <text evidence="6">The sequence shown here is derived from an EMBL/GenBank/DDBJ whole genome shotgun (WGS) entry which is preliminary data.</text>
</comment>
<dbReference type="Proteomes" id="UP000218767">
    <property type="component" value="Unassembled WGS sequence"/>
</dbReference>
<dbReference type="InterPro" id="IPR000086">
    <property type="entry name" value="NUDIX_hydrolase_dom"/>
</dbReference>
<evidence type="ECO:0000313" key="7">
    <source>
        <dbReference type="Proteomes" id="UP000218767"/>
    </source>
</evidence>
<organism evidence="6 7">
    <name type="scientific">SAR86 cluster bacterium</name>
    <dbReference type="NCBI Taxonomy" id="2030880"/>
    <lineage>
        <taxon>Bacteria</taxon>
        <taxon>Pseudomonadati</taxon>
        <taxon>Pseudomonadota</taxon>
        <taxon>Gammaproteobacteria</taxon>
        <taxon>SAR86 cluster</taxon>
    </lineage>
</organism>
<dbReference type="Gene3D" id="3.90.79.10">
    <property type="entry name" value="Nucleoside Triphosphate Pyrophosphohydrolase"/>
    <property type="match status" value="1"/>
</dbReference>
<evidence type="ECO:0000256" key="4">
    <source>
        <dbReference type="RuleBase" id="RU364043"/>
    </source>
</evidence>
<dbReference type="Pfam" id="PF00293">
    <property type="entry name" value="NUDIX"/>
    <property type="match status" value="1"/>
</dbReference>
<keyword evidence="4" id="KW-0460">Magnesium</keyword>
<dbReference type="GO" id="GO:0017110">
    <property type="term" value="F:nucleoside diphosphate phosphatase activity"/>
    <property type="evidence" value="ECO:0007669"/>
    <property type="project" value="InterPro"/>
</dbReference>
<dbReference type="InterPro" id="IPR015797">
    <property type="entry name" value="NUDIX_hydrolase-like_dom_sf"/>
</dbReference>
<dbReference type="GO" id="GO:0017111">
    <property type="term" value="F:ribonucleoside triphosphate phosphatase activity"/>
    <property type="evidence" value="ECO:0007669"/>
    <property type="project" value="InterPro"/>
</dbReference>
<dbReference type="SUPFAM" id="SSF55811">
    <property type="entry name" value="Nudix"/>
    <property type="match status" value="1"/>
</dbReference>
<evidence type="ECO:0000256" key="3">
    <source>
        <dbReference type="ARBA" id="ARBA00015552"/>
    </source>
</evidence>
<evidence type="ECO:0000259" key="5">
    <source>
        <dbReference type="PROSITE" id="PS51462"/>
    </source>
</evidence>
<comment type="cofactor">
    <cofactor evidence="4">
        <name>Mg(2+)</name>
        <dbReference type="ChEBI" id="CHEBI:18420"/>
    </cofactor>
</comment>
<evidence type="ECO:0000256" key="2">
    <source>
        <dbReference type="ARBA" id="ARBA00011245"/>
    </source>
</evidence>
<dbReference type="EMBL" id="NVUL01000061">
    <property type="protein sequence ID" value="PCI76168.1"/>
    <property type="molecule type" value="Genomic_DNA"/>
</dbReference>
<dbReference type="EC" id="3.6.1.-" evidence="4"/>
<reference evidence="7" key="1">
    <citation type="submission" date="2017-08" db="EMBL/GenBank/DDBJ databases">
        <title>A dynamic microbial community with high functional redundancy inhabits the cold, oxic subseafloor aquifer.</title>
        <authorList>
            <person name="Tully B.J."/>
            <person name="Wheat C.G."/>
            <person name="Glazer B.T."/>
            <person name="Huber J.A."/>
        </authorList>
    </citation>
    <scope>NUCLEOTIDE SEQUENCE [LARGE SCALE GENOMIC DNA]</scope>
</reference>
<dbReference type="PROSITE" id="PS51462">
    <property type="entry name" value="NUDIX"/>
    <property type="match status" value="1"/>
</dbReference>
<comment type="similarity">
    <text evidence="1 4">Belongs to the Nudix hydrolase family. NudJ subfamily.</text>
</comment>
<feature type="domain" description="Nudix hydrolase" evidence="5">
    <location>
        <begin position="4"/>
        <end position="134"/>
    </location>
</feature>
<name>A0A2A4X0J9_9GAMM</name>
<evidence type="ECO:0000256" key="1">
    <source>
        <dbReference type="ARBA" id="ARBA00007608"/>
    </source>
</evidence>
<dbReference type="CDD" id="cd03675">
    <property type="entry name" value="NUDIX_Hydrolase"/>
    <property type="match status" value="1"/>
</dbReference>
<dbReference type="PANTHER" id="PTHR43222:SF11">
    <property type="entry name" value="PHOSPHATASE NUDJ"/>
    <property type="match status" value="1"/>
</dbReference>